<dbReference type="InterPro" id="IPR033410">
    <property type="entry name" value="DUF5119"/>
</dbReference>
<dbReference type="Proteomes" id="UP000823597">
    <property type="component" value="Unassembled WGS sequence"/>
</dbReference>
<protein>
    <submittedName>
        <fullName evidence="1">DUF5119 domain-containing protein</fullName>
    </submittedName>
</protein>
<sequence length="339" mass="38168">MKKKAGNLPFTAICCIAVLCTVSCRKELCYNHWEHAPSAKALIDAEYEYEWERDYGSGLEDSWRWDTEYDSLRPDMPEGLKVLTYADDGRQDERNVDACGELVPLFEDHQSILLYNNDTEYIVFENSGSFPATMATTRTRTRSTYSETHSDEITVNAPDMLYAHYIESWHGERKIEADTLAITMQPLTYTYYIIWNFTGGLQYAALGRGALSGMAQAVYLTTGTTSEEKATILYDCEIKDNYIEARVMSFGIPGFPDENYQPTKSGDDPYLLNLEVKLKNGKTLSFDHDVSGQVHSQPRGGVIEINGLEIPDDIGQEGSGSFDVEVGGWEDEEDIILPL</sequence>
<gene>
    <name evidence="1" type="ORF">IAB93_07880</name>
</gene>
<dbReference type="Pfam" id="PF17145">
    <property type="entry name" value="DUF5119"/>
    <property type="match status" value="1"/>
</dbReference>
<dbReference type="EMBL" id="JADIME010000083">
    <property type="protein sequence ID" value="MBO8465895.1"/>
    <property type="molecule type" value="Genomic_DNA"/>
</dbReference>
<reference evidence="1" key="1">
    <citation type="submission" date="2020-10" db="EMBL/GenBank/DDBJ databases">
        <authorList>
            <person name="Gilroy R."/>
        </authorList>
    </citation>
    <scope>NUCLEOTIDE SEQUENCE</scope>
    <source>
        <strain evidence="1">10037</strain>
    </source>
</reference>
<organism evidence="1 2">
    <name type="scientific">Candidatus Merdivivens pullistercoris</name>
    <dbReference type="NCBI Taxonomy" id="2840873"/>
    <lineage>
        <taxon>Bacteria</taxon>
        <taxon>Pseudomonadati</taxon>
        <taxon>Bacteroidota</taxon>
        <taxon>Bacteroidia</taxon>
        <taxon>Bacteroidales</taxon>
        <taxon>Muribaculaceae</taxon>
        <taxon>Muribaculaceae incertae sedis</taxon>
        <taxon>Candidatus Merdivivens</taxon>
    </lineage>
</organism>
<proteinExistence type="predicted"/>
<comment type="caution">
    <text evidence="1">The sequence shown here is derived from an EMBL/GenBank/DDBJ whole genome shotgun (WGS) entry which is preliminary data.</text>
</comment>
<evidence type="ECO:0000313" key="2">
    <source>
        <dbReference type="Proteomes" id="UP000823597"/>
    </source>
</evidence>
<accession>A0A9D9I590</accession>
<dbReference type="AlphaFoldDB" id="A0A9D9I590"/>
<evidence type="ECO:0000313" key="1">
    <source>
        <dbReference type="EMBL" id="MBO8465895.1"/>
    </source>
</evidence>
<name>A0A9D9I590_9BACT</name>
<reference evidence="1" key="2">
    <citation type="journal article" date="2021" name="PeerJ">
        <title>Extensive microbial diversity within the chicken gut microbiome revealed by metagenomics and culture.</title>
        <authorList>
            <person name="Gilroy R."/>
            <person name="Ravi A."/>
            <person name="Getino M."/>
            <person name="Pursley I."/>
            <person name="Horton D.L."/>
            <person name="Alikhan N.F."/>
            <person name="Baker D."/>
            <person name="Gharbi K."/>
            <person name="Hall N."/>
            <person name="Watson M."/>
            <person name="Adriaenssens E.M."/>
            <person name="Foster-Nyarko E."/>
            <person name="Jarju S."/>
            <person name="Secka A."/>
            <person name="Antonio M."/>
            <person name="Oren A."/>
            <person name="Chaudhuri R.R."/>
            <person name="La Ragione R."/>
            <person name="Hildebrand F."/>
            <person name="Pallen M.J."/>
        </authorList>
    </citation>
    <scope>NUCLEOTIDE SEQUENCE</scope>
    <source>
        <strain evidence="1">10037</strain>
    </source>
</reference>